<accession>A0A6A6VHX3</accession>
<keyword evidence="7" id="KW-1185">Reference proteome</keyword>
<protein>
    <submittedName>
        <fullName evidence="6">General amidase</fullName>
    </submittedName>
</protein>
<evidence type="ECO:0000256" key="2">
    <source>
        <dbReference type="ARBA" id="ARBA00022801"/>
    </source>
</evidence>
<dbReference type="AlphaFoldDB" id="A0A6A6VHX3"/>
<dbReference type="SUPFAM" id="SSF75304">
    <property type="entry name" value="Amidase signature (AS) enzymes"/>
    <property type="match status" value="1"/>
</dbReference>
<evidence type="ECO:0000259" key="5">
    <source>
        <dbReference type="Pfam" id="PF01425"/>
    </source>
</evidence>
<dbReference type="GO" id="GO:0016787">
    <property type="term" value="F:hydrolase activity"/>
    <property type="evidence" value="ECO:0007669"/>
    <property type="project" value="UniProtKB-KW"/>
</dbReference>
<evidence type="ECO:0000256" key="4">
    <source>
        <dbReference type="PIRSR" id="PIRSR001221-2"/>
    </source>
</evidence>
<dbReference type="OrthoDB" id="6428749at2759"/>
<feature type="active site" description="Charge relay system" evidence="3">
    <location>
        <position position="218"/>
    </location>
</feature>
<dbReference type="Proteomes" id="UP000799440">
    <property type="component" value="Unassembled WGS sequence"/>
</dbReference>
<organism evidence="6 7">
    <name type="scientific">Sporormia fimetaria CBS 119925</name>
    <dbReference type="NCBI Taxonomy" id="1340428"/>
    <lineage>
        <taxon>Eukaryota</taxon>
        <taxon>Fungi</taxon>
        <taxon>Dikarya</taxon>
        <taxon>Ascomycota</taxon>
        <taxon>Pezizomycotina</taxon>
        <taxon>Dothideomycetes</taxon>
        <taxon>Pleosporomycetidae</taxon>
        <taxon>Pleosporales</taxon>
        <taxon>Sporormiaceae</taxon>
        <taxon>Sporormia</taxon>
    </lineage>
</organism>
<dbReference type="InterPro" id="IPR023631">
    <property type="entry name" value="Amidase_dom"/>
</dbReference>
<dbReference type="PIRSF" id="PIRSF001221">
    <property type="entry name" value="Amidase_fungi"/>
    <property type="match status" value="1"/>
</dbReference>
<dbReference type="EMBL" id="MU006565">
    <property type="protein sequence ID" value="KAF2749743.1"/>
    <property type="molecule type" value="Genomic_DNA"/>
</dbReference>
<evidence type="ECO:0000313" key="6">
    <source>
        <dbReference type="EMBL" id="KAF2749743.1"/>
    </source>
</evidence>
<reference evidence="6" key="1">
    <citation type="journal article" date="2020" name="Stud. Mycol.">
        <title>101 Dothideomycetes genomes: a test case for predicting lifestyles and emergence of pathogens.</title>
        <authorList>
            <person name="Haridas S."/>
            <person name="Albert R."/>
            <person name="Binder M."/>
            <person name="Bloem J."/>
            <person name="Labutti K."/>
            <person name="Salamov A."/>
            <person name="Andreopoulos B."/>
            <person name="Baker S."/>
            <person name="Barry K."/>
            <person name="Bills G."/>
            <person name="Bluhm B."/>
            <person name="Cannon C."/>
            <person name="Castanera R."/>
            <person name="Culley D."/>
            <person name="Daum C."/>
            <person name="Ezra D."/>
            <person name="Gonzalez J."/>
            <person name="Henrissat B."/>
            <person name="Kuo A."/>
            <person name="Liang C."/>
            <person name="Lipzen A."/>
            <person name="Lutzoni F."/>
            <person name="Magnuson J."/>
            <person name="Mondo S."/>
            <person name="Nolan M."/>
            <person name="Ohm R."/>
            <person name="Pangilinan J."/>
            <person name="Park H.-J."/>
            <person name="Ramirez L."/>
            <person name="Alfaro M."/>
            <person name="Sun H."/>
            <person name="Tritt A."/>
            <person name="Yoshinaga Y."/>
            <person name="Zwiers L.-H."/>
            <person name="Turgeon B."/>
            <person name="Goodwin S."/>
            <person name="Spatafora J."/>
            <person name="Crous P."/>
            <person name="Grigoriev I."/>
        </authorList>
    </citation>
    <scope>NUCLEOTIDE SEQUENCE</scope>
    <source>
        <strain evidence="6">CBS 119925</strain>
    </source>
</reference>
<evidence type="ECO:0000256" key="3">
    <source>
        <dbReference type="PIRSR" id="PIRSR001221-1"/>
    </source>
</evidence>
<feature type="active site" description="Acyl-ester intermediate" evidence="3">
    <location>
        <position position="242"/>
    </location>
</feature>
<keyword evidence="2" id="KW-0378">Hydrolase</keyword>
<dbReference type="Pfam" id="PF01425">
    <property type="entry name" value="Amidase"/>
    <property type="match status" value="1"/>
</dbReference>
<dbReference type="PANTHER" id="PTHR46072">
    <property type="entry name" value="AMIDASE-RELATED-RELATED"/>
    <property type="match status" value="1"/>
</dbReference>
<dbReference type="InterPro" id="IPR036928">
    <property type="entry name" value="AS_sf"/>
</dbReference>
<feature type="binding site" evidence="4">
    <location>
        <begin position="239"/>
        <end position="242"/>
    </location>
    <ligand>
        <name>substrate</name>
    </ligand>
</feature>
<name>A0A6A6VHX3_9PLEO</name>
<comment type="similarity">
    <text evidence="1">Belongs to the amidase family.</text>
</comment>
<proteinExistence type="inferred from homology"/>
<dbReference type="Gene3D" id="3.90.1300.10">
    <property type="entry name" value="Amidase signature (AS) domain"/>
    <property type="match status" value="1"/>
</dbReference>
<feature type="binding site" evidence="4">
    <location>
        <position position="218"/>
    </location>
    <ligand>
        <name>substrate</name>
    </ligand>
</feature>
<feature type="binding site" evidence="4">
    <location>
        <position position="192"/>
    </location>
    <ligand>
        <name>substrate</name>
    </ligand>
</feature>
<evidence type="ECO:0000256" key="1">
    <source>
        <dbReference type="ARBA" id="ARBA00009199"/>
    </source>
</evidence>
<sequence>MCKASWHERAAAKVADTASKIPPHWRLTPNDLQRARETKDLTGPFIESFLSSEEISITRLASDALVSKIASRSLTSLEVATAYCKTAAIAHQINNCLHEIFFDKALERAAELDAYLENHGTTLGPLHGLPVSLKDQFHVKGIDTTMGYVGWINTYQGISSSDKIHKTESQVVTDLLSQGAILYCKTSLPQTLMYGETINNIIGQTLNPLNQRLSCGGSSGGEAALQALHGSSVGLGTDIGGSVRIPAAFCGTYSLKPTPKRLPYGNIADTNPGQRSYPATVGVMGTSLAALKLVAKGLLDTEPWLRDPDVVPIPWRTDIETETLARADEKGRAIPDARPLKIGILYNDGYMTPHPPITRGLHIVSRALESAGHKVVPWDPPSHKAAADIHLAFLVSDGGHDVHKQLALSGEALIEPLRNVFEFKDPISAIEIQDLSIAGRNACAAYYDYWNSRSADDGQDVDAFVMPVAPHAAVIPGCYLYTGYTEVVNLLDYSACVVPVTRADKEVDVLDEGFQPLNEMDKKNWELYDKEKYDGAPVGLQIVCRKWEEEKIWAVGKIVDAVLREYERREGSIA</sequence>
<evidence type="ECO:0000313" key="7">
    <source>
        <dbReference type="Proteomes" id="UP000799440"/>
    </source>
</evidence>
<feature type="active site" description="Charge relay system" evidence="3">
    <location>
        <position position="134"/>
    </location>
</feature>
<feature type="domain" description="Amidase" evidence="5">
    <location>
        <begin position="78"/>
        <end position="552"/>
    </location>
</feature>
<dbReference type="PANTHER" id="PTHR46072:SF8">
    <property type="entry name" value="AMIDASE DOMAIN-CONTAINING PROTEIN"/>
    <property type="match status" value="1"/>
</dbReference>
<gene>
    <name evidence="6" type="ORF">M011DRAFT_465411</name>
</gene>